<feature type="region of interest" description="Disordered" evidence="1">
    <location>
        <begin position="79"/>
        <end position="116"/>
    </location>
</feature>
<evidence type="ECO:0000313" key="3">
    <source>
        <dbReference type="Proteomes" id="UP000257200"/>
    </source>
</evidence>
<feature type="region of interest" description="Disordered" evidence="1">
    <location>
        <begin position="34"/>
        <end position="61"/>
    </location>
</feature>
<name>A0A3Q1EY74_9TELE</name>
<dbReference type="Pfam" id="PF02188">
    <property type="entry name" value="GoLoco"/>
    <property type="match status" value="1"/>
</dbReference>
<dbReference type="Gene3D" id="1.25.40.10">
    <property type="entry name" value="Tetratricopeptide repeat domain"/>
    <property type="match status" value="1"/>
</dbReference>
<reference evidence="2" key="2">
    <citation type="submission" date="2025-09" db="UniProtKB">
        <authorList>
            <consortium name="Ensembl"/>
        </authorList>
    </citation>
    <scope>IDENTIFICATION</scope>
</reference>
<dbReference type="InParanoid" id="A0A3Q1EY74"/>
<evidence type="ECO:0000256" key="1">
    <source>
        <dbReference type="SAM" id="MobiDB-lite"/>
    </source>
</evidence>
<dbReference type="GO" id="GO:0030695">
    <property type="term" value="F:GTPase regulator activity"/>
    <property type="evidence" value="ECO:0007669"/>
    <property type="project" value="InterPro"/>
</dbReference>
<dbReference type="GeneTree" id="ENSGT00940000177695"/>
<keyword evidence="3" id="KW-1185">Reference proteome</keyword>
<dbReference type="InterPro" id="IPR003109">
    <property type="entry name" value="GoLoco_motif"/>
</dbReference>
<dbReference type="InterPro" id="IPR011990">
    <property type="entry name" value="TPR-like_helical_dom_sf"/>
</dbReference>
<accession>A0A3Q1EY74</accession>
<dbReference type="Proteomes" id="UP000257200">
    <property type="component" value="Unplaced"/>
</dbReference>
<dbReference type="PROSITE" id="PS50877">
    <property type="entry name" value="GOLOCO"/>
    <property type="match status" value="1"/>
</dbReference>
<organism evidence="2 3">
    <name type="scientific">Acanthochromis polyacanthus</name>
    <name type="common">spiny chromis</name>
    <dbReference type="NCBI Taxonomy" id="80966"/>
    <lineage>
        <taxon>Eukaryota</taxon>
        <taxon>Metazoa</taxon>
        <taxon>Chordata</taxon>
        <taxon>Craniata</taxon>
        <taxon>Vertebrata</taxon>
        <taxon>Euteleostomi</taxon>
        <taxon>Actinopterygii</taxon>
        <taxon>Neopterygii</taxon>
        <taxon>Teleostei</taxon>
        <taxon>Neoteleostei</taxon>
        <taxon>Acanthomorphata</taxon>
        <taxon>Ovalentaria</taxon>
        <taxon>Pomacentridae</taxon>
        <taxon>Acanthochromis</taxon>
    </lineage>
</organism>
<protein>
    <submittedName>
        <fullName evidence="2">Uncharacterized protein</fullName>
    </submittedName>
</protein>
<sequence length="159" mass="18323">MDFKDLELWKYSQYEGRTLIIDKVIEDEEPDVLRRSGRKSDRMEDQRCSLPDLEDVLGPVPEGQEDFFSLVQRVQSRRMDEQRASMLRPPTTSWMSPQEPSGLTASSGSGPAPQDQSQMVLMGLFCLDPVLSSQNPPGPRTRSCFRCRDIMRSKSWFRF</sequence>
<evidence type="ECO:0000313" key="2">
    <source>
        <dbReference type="Ensembl" id="ENSAPOP00000000155.1"/>
    </source>
</evidence>
<feature type="compositionally biased region" description="Polar residues" evidence="1">
    <location>
        <begin position="90"/>
        <end position="116"/>
    </location>
</feature>
<reference evidence="2" key="1">
    <citation type="submission" date="2025-08" db="UniProtKB">
        <authorList>
            <consortium name="Ensembl"/>
        </authorList>
    </citation>
    <scope>IDENTIFICATION</scope>
</reference>
<dbReference type="AlphaFoldDB" id="A0A3Q1EY74"/>
<proteinExistence type="predicted"/>
<feature type="compositionally biased region" description="Basic and acidic residues" evidence="1">
    <location>
        <begin position="34"/>
        <end position="47"/>
    </location>
</feature>
<dbReference type="STRING" id="80966.ENSAPOP00000000155"/>
<dbReference type="SMART" id="SM00390">
    <property type="entry name" value="GoLoco"/>
    <property type="match status" value="2"/>
</dbReference>
<dbReference type="Ensembl" id="ENSAPOT00000017363.1">
    <property type="protein sequence ID" value="ENSAPOP00000000155.1"/>
    <property type="gene ID" value="ENSAPOG00000001310.1"/>
</dbReference>